<dbReference type="PANTHER" id="PTHR35091:SF2">
    <property type="entry name" value="FLAGELLAR PROTEIN FLIL"/>
    <property type="match status" value="1"/>
</dbReference>
<organism evidence="11 12">
    <name type="scientific">Helicobacter didelphidarum</name>
    <dbReference type="NCBI Taxonomy" id="2040648"/>
    <lineage>
        <taxon>Bacteria</taxon>
        <taxon>Pseudomonadati</taxon>
        <taxon>Campylobacterota</taxon>
        <taxon>Epsilonproteobacteria</taxon>
        <taxon>Campylobacterales</taxon>
        <taxon>Helicobacteraceae</taxon>
        <taxon>Helicobacter</taxon>
    </lineage>
</organism>
<evidence type="ECO:0000256" key="10">
    <source>
        <dbReference type="RuleBase" id="RU364125"/>
    </source>
</evidence>
<dbReference type="InterPro" id="IPR005503">
    <property type="entry name" value="FliL"/>
</dbReference>
<evidence type="ECO:0000313" key="11">
    <source>
        <dbReference type="EMBL" id="RDU63585.1"/>
    </source>
</evidence>
<dbReference type="GO" id="GO:0005886">
    <property type="term" value="C:plasma membrane"/>
    <property type="evidence" value="ECO:0007669"/>
    <property type="project" value="UniProtKB-SubCell"/>
</dbReference>
<evidence type="ECO:0000256" key="6">
    <source>
        <dbReference type="ARBA" id="ARBA00022692"/>
    </source>
</evidence>
<proteinExistence type="inferred from homology"/>
<evidence type="ECO:0000256" key="7">
    <source>
        <dbReference type="ARBA" id="ARBA00022779"/>
    </source>
</evidence>
<accession>A0A3D8IF15</accession>
<dbReference type="Proteomes" id="UP000256379">
    <property type="component" value="Unassembled WGS sequence"/>
</dbReference>
<keyword evidence="9 10" id="KW-0472">Membrane</keyword>
<gene>
    <name evidence="11" type="ORF">CQA53_08440</name>
</gene>
<evidence type="ECO:0000256" key="2">
    <source>
        <dbReference type="ARBA" id="ARBA00004162"/>
    </source>
</evidence>
<evidence type="ECO:0000313" key="12">
    <source>
        <dbReference type="Proteomes" id="UP000256379"/>
    </source>
</evidence>
<dbReference type="GO" id="GO:0071978">
    <property type="term" value="P:bacterial-type flagellum-dependent swarming motility"/>
    <property type="evidence" value="ECO:0007669"/>
    <property type="project" value="TreeGrafter"/>
</dbReference>
<dbReference type="EMBL" id="NXLQ01000023">
    <property type="protein sequence ID" value="RDU63585.1"/>
    <property type="molecule type" value="Genomic_DNA"/>
</dbReference>
<dbReference type="Pfam" id="PF03748">
    <property type="entry name" value="FliL"/>
    <property type="match status" value="1"/>
</dbReference>
<name>A0A3D8IF15_9HELI</name>
<dbReference type="GO" id="GO:0006935">
    <property type="term" value="P:chemotaxis"/>
    <property type="evidence" value="ECO:0007669"/>
    <property type="project" value="UniProtKB-KW"/>
</dbReference>
<evidence type="ECO:0000256" key="3">
    <source>
        <dbReference type="ARBA" id="ARBA00008281"/>
    </source>
</evidence>
<dbReference type="OrthoDB" id="5329525at2"/>
<keyword evidence="4 10" id="KW-1003">Cell membrane</keyword>
<evidence type="ECO:0000256" key="8">
    <source>
        <dbReference type="ARBA" id="ARBA00022989"/>
    </source>
</evidence>
<reference evidence="11 12" key="1">
    <citation type="submission" date="2018-04" db="EMBL/GenBank/DDBJ databases">
        <title>Novel Campyloabacter and Helicobacter Species and Strains.</title>
        <authorList>
            <person name="Mannion A.J."/>
            <person name="Shen Z."/>
            <person name="Fox J.G."/>
        </authorList>
    </citation>
    <scope>NUCLEOTIDE SEQUENCE [LARGE SCALE GENOMIC DNA]</scope>
    <source>
        <strain evidence="11 12">MIT 17-337</strain>
    </source>
</reference>
<keyword evidence="8" id="KW-1133">Transmembrane helix</keyword>
<evidence type="ECO:0000256" key="1">
    <source>
        <dbReference type="ARBA" id="ARBA00002254"/>
    </source>
</evidence>
<comment type="function">
    <text evidence="1 10">Controls the rotational direction of flagella during chemotaxis.</text>
</comment>
<evidence type="ECO:0000256" key="5">
    <source>
        <dbReference type="ARBA" id="ARBA00022500"/>
    </source>
</evidence>
<comment type="subcellular location">
    <subcellularLocation>
        <location evidence="2">Cell membrane</location>
        <topology evidence="2">Single-pass membrane protein</topology>
    </subcellularLocation>
</comment>
<comment type="caution">
    <text evidence="11">The sequence shown here is derived from an EMBL/GenBank/DDBJ whole genome shotgun (WGS) entry which is preliminary data.</text>
</comment>
<dbReference type="PANTHER" id="PTHR35091">
    <property type="entry name" value="FLAGELLAR PROTEIN FLIL"/>
    <property type="match status" value="1"/>
</dbReference>
<protein>
    <recommendedName>
        <fullName evidence="10">Flagellar protein FliL</fullName>
    </recommendedName>
</protein>
<dbReference type="GO" id="GO:0009425">
    <property type="term" value="C:bacterial-type flagellum basal body"/>
    <property type="evidence" value="ECO:0007669"/>
    <property type="project" value="InterPro"/>
</dbReference>
<keyword evidence="12" id="KW-1185">Reference proteome</keyword>
<keyword evidence="6" id="KW-0812">Transmembrane</keyword>
<evidence type="ECO:0000256" key="4">
    <source>
        <dbReference type="ARBA" id="ARBA00022475"/>
    </source>
</evidence>
<dbReference type="AlphaFoldDB" id="A0A3D8IF15"/>
<dbReference type="RefSeq" id="WP_115543569.1">
    <property type="nucleotide sequence ID" value="NZ_NXLQ01000023.1"/>
</dbReference>
<evidence type="ECO:0000256" key="9">
    <source>
        <dbReference type="ARBA" id="ARBA00023136"/>
    </source>
</evidence>
<keyword evidence="5 10" id="KW-0145">Chemotaxis</keyword>
<sequence>MKKLFITLLCVIAYIYADEANPYYGVYQAKVSMPIEKEFIANLKPQNPDNPRTGGYAKFKVTLLFNDKSALKELEVKMDIVRSIINDVVSGFMANDLQSAQGRAKFAMTATTSINAILTSSSIDGIAFPDFVIQP</sequence>
<keyword evidence="7 10" id="KW-0283">Flagellar rotation</keyword>
<comment type="similarity">
    <text evidence="3 10">Belongs to the FliL family.</text>
</comment>